<evidence type="ECO:0000259" key="8">
    <source>
        <dbReference type="PROSITE" id="PS51007"/>
    </source>
</evidence>
<dbReference type="PANTHER" id="PTHR11961">
    <property type="entry name" value="CYTOCHROME C"/>
    <property type="match status" value="1"/>
</dbReference>
<sequence length="126" mass="13107">MRPGLIMAAVIMAAVPLLPVAGQAAGDAEAGKTAFGRRCGVCHAVAEGQNKVGPSLHGVVGRPAGQVANFNYSPAMKGSGKTWDEAALSAYLDDPKAYVPGNRMILAGIKDEAERQNIIAYLETQK</sequence>
<protein>
    <recommendedName>
        <fullName evidence="8">Cytochrome c domain-containing protein</fullName>
    </recommendedName>
</protein>
<dbReference type="InterPro" id="IPR002327">
    <property type="entry name" value="Cyt_c_1A/1B"/>
</dbReference>
<dbReference type="SUPFAM" id="SSF46626">
    <property type="entry name" value="Cytochrome c"/>
    <property type="match status" value="1"/>
</dbReference>
<feature type="signal peptide" evidence="7">
    <location>
        <begin position="1"/>
        <end position="24"/>
    </location>
</feature>
<evidence type="ECO:0000256" key="3">
    <source>
        <dbReference type="ARBA" id="ARBA00022723"/>
    </source>
</evidence>
<keyword evidence="10" id="KW-1185">Reference proteome</keyword>
<dbReference type="PRINTS" id="PR00604">
    <property type="entry name" value="CYTCHRMECIAB"/>
</dbReference>
<name>A0ABS1CZ05_9PROT</name>
<keyword evidence="2 6" id="KW-0349">Heme</keyword>
<evidence type="ECO:0000256" key="5">
    <source>
        <dbReference type="ARBA" id="ARBA00023004"/>
    </source>
</evidence>
<comment type="caution">
    <text evidence="9">The sequence shown here is derived from an EMBL/GenBank/DDBJ whole genome shotgun (WGS) entry which is preliminary data.</text>
</comment>
<accession>A0ABS1CZ05</accession>
<dbReference type="InterPro" id="IPR009056">
    <property type="entry name" value="Cyt_c-like_dom"/>
</dbReference>
<keyword evidence="4" id="KW-0249">Electron transport</keyword>
<evidence type="ECO:0000256" key="6">
    <source>
        <dbReference type="PROSITE-ProRule" id="PRU00433"/>
    </source>
</evidence>
<evidence type="ECO:0000256" key="7">
    <source>
        <dbReference type="SAM" id="SignalP"/>
    </source>
</evidence>
<organism evidence="9 10">
    <name type="scientific">Paracraurococcus ruber</name>
    <dbReference type="NCBI Taxonomy" id="77675"/>
    <lineage>
        <taxon>Bacteria</taxon>
        <taxon>Pseudomonadati</taxon>
        <taxon>Pseudomonadota</taxon>
        <taxon>Alphaproteobacteria</taxon>
        <taxon>Acetobacterales</taxon>
        <taxon>Roseomonadaceae</taxon>
        <taxon>Paracraurococcus</taxon>
    </lineage>
</organism>
<dbReference type="Gene3D" id="1.10.760.10">
    <property type="entry name" value="Cytochrome c-like domain"/>
    <property type="match status" value="1"/>
</dbReference>
<evidence type="ECO:0000256" key="1">
    <source>
        <dbReference type="ARBA" id="ARBA00022448"/>
    </source>
</evidence>
<evidence type="ECO:0000256" key="2">
    <source>
        <dbReference type="ARBA" id="ARBA00022617"/>
    </source>
</evidence>
<evidence type="ECO:0000256" key="4">
    <source>
        <dbReference type="ARBA" id="ARBA00022982"/>
    </source>
</evidence>
<keyword evidence="1" id="KW-0813">Transport</keyword>
<feature type="chain" id="PRO_5046622422" description="Cytochrome c domain-containing protein" evidence="7">
    <location>
        <begin position="25"/>
        <end position="126"/>
    </location>
</feature>
<keyword evidence="7" id="KW-0732">Signal</keyword>
<dbReference type="EMBL" id="NRSG01000108">
    <property type="protein sequence ID" value="MBK1659555.1"/>
    <property type="molecule type" value="Genomic_DNA"/>
</dbReference>
<gene>
    <name evidence="9" type="ORF">CKO45_15055</name>
</gene>
<dbReference type="InterPro" id="IPR036909">
    <property type="entry name" value="Cyt_c-like_dom_sf"/>
</dbReference>
<evidence type="ECO:0000313" key="10">
    <source>
        <dbReference type="Proteomes" id="UP000697995"/>
    </source>
</evidence>
<dbReference type="PROSITE" id="PS51007">
    <property type="entry name" value="CYTC"/>
    <property type="match status" value="1"/>
</dbReference>
<evidence type="ECO:0000313" key="9">
    <source>
        <dbReference type="EMBL" id="MBK1659555.1"/>
    </source>
</evidence>
<keyword evidence="3 6" id="KW-0479">Metal-binding</keyword>
<reference evidence="9 10" key="1">
    <citation type="journal article" date="2020" name="Microorganisms">
        <title>Osmotic Adaptation and Compatible Solute Biosynthesis of Phototrophic Bacteria as Revealed from Genome Analyses.</title>
        <authorList>
            <person name="Imhoff J.F."/>
            <person name="Rahn T."/>
            <person name="Kunzel S."/>
            <person name="Keller A."/>
            <person name="Neulinger S.C."/>
        </authorList>
    </citation>
    <scope>NUCLEOTIDE SEQUENCE [LARGE SCALE GENOMIC DNA]</scope>
    <source>
        <strain evidence="9 10">DSM 15382</strain>
    </source>
</reference>
<dbReference type="Proteomes" id="UP000697995">
    <property type="component" value="Unassembled WGS sequence"/>
</dbReference>
<proteinExistence type="predicted"/>
<keyword evidence="5 6" id="KW-0408">Iron</keyword>
<dbReference type="Pfam" id="PF00034">
    <property type="entry name" value="Cytochrom_C"/>
    <property type="match status" value="1"/>
</dbReference>
<feature type="domain" description="Cytochrome c" evidence="8">
    <location>
        <begin position="26"/>
        <end position="126"/>
    </location>
</feature>